<evidence type="ECO:0000256" key="1">
    <source>
        <dbReference type="ARBA" id="ARBA00003531"/>
    </source>
</evidence>
<dbReference type="NCBIfam" id="TIGR03263">
    <property type="entry name" value="guanyl_kin"/>
    <property type="match status" value="1"/>
</dbReference>
<keyword evidence="8 13" id="KW-0547">Nucleotide-binding</keyword>
<dbReference type="InterPro" id="IPR017665">
    <property type="entry name" value="Guanylate_kinase"/>
</dbReference>
<evidence type="ECO:0000256" key="4">
    <source>
        <dbReference type="ARBA" id="ARBA00012961"/>
    </source>
</evidence>
<evidence type="ECO:0000256" key="3">
    <source>
        <dbReference type="ARBA" id="ARBA00005790"/>
    </source>
</evidence>
<name>A0A9D1DTQ4_9FIRM</name>
<accession>A0A9D1DTQ4</accession>
<dbReference type="PROSITE" id="PS50052">
    <property type="entry name" value="GUANYLATE_KINASE_2"/>
    <property type="match status" value="1"/>
</dbReference>
<comment type="subcellular location">
    <subcellularLocation>
        <location evidence="2 13">Cytoplasm</location>
    </subcellularLocation>
</comment>
<comment type="function">
    <text evidence="1 13">Essential for recycling GMP and indirectly, cGMP.</text>
</comment>
<dbReference type="InterPro" id="IPR020590">
    <property type="entry name" value="Guanylate_kinase_CS"/>
</dbReference>
<sequence length="229" mass="26802">MDNMVKTKKQGLLIVISGPSGCGKNSIINELLKIRKNTWVSISCTSREPRGEEKNGINYYFLSKEEFESDIKNDEFLEYAEYSGNYYGTPKKYIKEHLDKGEDVILEIEIQGALKVKEKLDETVFIFIMPPTMKELKRRLINRKTDSLDKIEKRFKRAYEEINEIPKYNYVVVNDDLDKAVKKVDAILEAEKCRVDRIEEVYLDSKEEKIHEALLDDVKEFDNSKIEIK</sequence>
<dbReference type="Pfam" id="PF00625">
    <property type="entry name" value="Guanylate_kin"/>
    <property type="match status" value="1"/>
</dbReference>
<organism evidence="15 16">
    <name type="scientific">Candidatus Onthousia excrementipullorum</name>
    <dbReference type="NCBI Taxonomy" id="2840884"/>
    <lineage>
        <taxon>Bacteria</taxon>
        <taxon>Bacillati</taxon>
        <taxon>Bacillota</taxon>
        <taxon>Bacilli</taxon>
        <taxon>Candidatus Onthousia</taxon>
    </lineage>
</organism>
<keyword evidence="10 13" id="KW-0067">ATP-binding</keyword>
<comment type="caution">
    <text evidence="15">The sequence shown here is derived from an EMBL/GenBank/DDBJ whole genome shotgun (WGS) entry which is preliminary data.</text>
</comment>
<evidence type="ECO:0000256" key="7">
    <source>
        <dbReference type="ARBA" id="ARBA00022679"/>
    </source>
</evidence>
<evidence type="ECO:0000256" key="10">
    <source>
        <dbReference type="ARBA" id="ARBA00022840"/>
    </source>
</evidence>
<dbReference type="InterPro" id="IPR027417">
    <property type="entry name" value="P-loop_NTPase"/>
</dbReference>
<dbReference type="SMART" id="SM00072">
    <property type="entry name" value="GuKc"/>
    <property type="match status" value="1"/>
</dbReference>
<dbReference type="AlphaFoldDB" id="A0A9D1DTQ4"/>
<evidence type="ECO:0000256" key="8">
    <source>
        <dbReference type="ARBA" id="ARBA00022741"/>
    </source>
</evidence>
<dbReference type="PANTHER" id="PTHR23117:SF13">
    <property type="entry name" value="GUANYLATE KINASE"/>
    <property type="match status" value="1"/>
</dbReference>
<evidence type="ECO:0000256" key="5">
    <source>
        <dbReference type="ARBA" id="ARBA00016296"/>
    </source>
</evidence>
<comment type="catalytic activity">
    <reaction evidence="12 13">
        <text>GMP + ATP = GDP + ADP</text>
        <dbReference type="Rhea" id="RHEA:20780"/>
        <dbReference type="ChEBI" id="CHEBI:30616"/>
        <dbReference type="ChEBI" id="CHEBI:58115"/>
        <dbReference type="ChEBI" id="CHEBI:58189"/>
        <dbReference type="ChEBI" id="CHEBI:456216"/>
        <dbReference type="EC" id="2.7.4.8"/>
    </reaction>
</comment>
<proteinExistence type="inferred from homology"/>
<protein>
    <recommendedName>
        <fullName evidence="5 13">Guanylate kinase</fullName>
        <ecNumber evidence="4 13">2.7.4.8</ecNumber>
    </recommendedName>
    <alternativeName>
        <fullName evidence="11 13">GMP kinase</fullName>
    </alternativeName>
</protein>
<dbReference type="Proteomes" id="UP000824232">
    <property type="component" value="Unassembled WGS sequence"/>
</dbReference>
<dbReference type="SUPFAM" id="SSF52540">
    <property type="entry name" value="P-loop containing nucleoside triphosphate hydrolases"/>
    <property type="match status" value="1"/>
</dbReference>
<evidence type="ECO:0000256" key="12">
    <source>
        <dbReference type="ARBA" id="ARBA00048594"/>
    </source>
</evidence>
<dbReference type="Gene3D" id="3.40.50.300">
    <property type="entry name" value="P-loop containing nucleotide triphosphate hydrolases"/>
    <property type="match status" value="1"/>
</dbReference>
<evidence type="ECO:0000256" key="9">
    <source>
        <dbReference type="ARBA" id="ARBA00022777"/>
    </source>
</evidence>
<keyword evidence="9 13" id="KW-0418">Kinase</keyword>
<gene>
    <name evidence="13 15" type="primary">gmk</name>
    <name evidence="15" type="ORF">IAB38_01620</name>
</gene>
<evidence type="ECO:0000259" key="14">
    <source>
        <dbReference type="PROSITE" id="PS50052"/>
    </source>
</evidence>
<dbReference type="FunFam" id="3.30.63.10:FF:000005">
    <property type="entry name" value="Guanylate kinase"/>
    <property type="match status" value="1"/>
</dbReference>
<dbReference type="PROSITE" id="PS00856">
    <property type="entry name" value="GUANYLATE_KINASE_1"/>
    <property type="match status" value="1"/>
</dbReference>
<evidence type="ECO:0000313" key="16">
    <source>
        <dbReference type="Proteomes" id="UP000824232"/>
    </source>
</evidence>
<dbReference type="HAMAP" id="MF_00328">
    <property type="entry name" value="Guanylate_kinase"/>
    <property type="match status" value="1"/>
</dbReference>
<dbReference type="CDD" id="cd00071">
    <property type="entry name" value="GMPK"/>
    <property type="match status" value="1"/>
</dbReference>
<evidence type="ECO:0000256" key="6">
    <source>
        <dbReference type="ARBA" id="ARBA00022490"/>
    </source>
</evidence>
<dbReference type="Gene3D" id="3.30.63.10">
    <property type="entry name" value="Guanylate Kinase phosphate binding domain"/>
    <property type="match status" value="1"/>
</dbReference>
<dbReference type="GO" id="GO:0004385">
    <property type="term" value="F:GMP kinase activity"/>
    <property type="evidence" value="ECO:0007669"/>
    <property type="project" value="UniProtKB-UniRule"/>
</dbReference>
<dbReference type="GO" id="GO:0005829">
    <property type="term" value="C:cytosol"/>
    <property type="evidence" value="ECO:0007669"/>
    <property type="project" value="TreeGrafter"/>
</dbReference>
<evidence type="ECO:0000256" key="2">
    <source>
        <dbReference type="ARBA" id="ARBA00004496"/>
    </source>
</evidence>
<evidence type="ECO:0000256" key="11">
    <source>
        <dbReference type="ARBA" id="ARBA00030128"/>
    </source>
</evidence>
<dbReference type="PANTHER" id="PTHR23117">
    <property type="entry name" value="GUANYLATE KINASE-RELATED"/>
    <property type="match status" value="1"/>
</dbReference>
<keyword evidence="7 13" id="KW-0808">Transferase</keyword>
<dbReference type="FunFam" id="3.40.50.300:FF:000855">
    <property type="entry name" value="Guanylate kinase"/>
    <property type="match status" value="1"/>
</dbReference>
<reference evidence="15" key="1">
    <citation type="submission" date="2020-10" db="EMBL/GenBank/DDBJ databases">
        <authorList>
            <person name="Gilroy R."/>
        </authorList>
    </citation>
    <scope>NUCLEOTIDE SEQUENCE</scope>
    <source>
        <strain evidence="15">CHK184-20233</strain>
    </source>
</reference>
<feature type="binding site" evidence="13">
    <location>
        <begin position="18"/>
        <end position="25"/>
    </location>
    <ligand>
        <name>ATP</name>
        <dbReference type="ChEBI" id="CHEBI:30616"/>
    </ligand>
</feature>
<dbReference type="EC" id="2.7.4.8" evidence="4 13"/>
<feature type="domain" description="Guanylate kinase-like" evidence="14">
    <location>
        <begin position="11"/>
        <end position="189"/>
    </location>
</feature>
<dbReference type="InterPro" id="IPR008144">
    <property type="entry name" value="Guanylate_kin-like_dom"/>
</dbReference>
<evidence type="ECO:0000256" key="13">
    <source>
        <dbReference type="HAMAP-Rule" id="MF_00328"/>
    </source>
</evidence>
<comment type="similarity">
    <text evidence="3 13">Belongs to the guanylate kinase family.</text>
</comment>
<dbReference type="GO" id="GO:0005524">
    <property type="term" value="F:ATP binding"/>
    <property type="evidence" value="ECO:0007669"/>
    <property type="project" value="UniProtKB-UniRule"/>
</dbReference>
<reference evidence="15" key="2">
    <citation type="journal article" date="2021" name="PeerJ">
        <title>Extensive microbial diversity within the chicken gut microbiome revealed by metagenomics and culture.</title>
        <authorList>
            <person name="Gilroy R."/>
            <person name="Ravi A."/>
            <person name="Getino M."/>
            <person name="Pursley I."/>
            <person name="Horton D.L."/>
            <person name="Alikhan N.F."/>
            <person name="Baker D."/>
            <person name="Gharbi K."/>
            <person name="Hall N."/>
            <person name="Watson M."/>
            <person name="Adriaenssens E.M."/>
            <person name="Foster-Nyarko E."/>
            <person name="Jarju S."/>
            <person name="Secka A."/>
            <person name="Antonio M."/>
            <person name="Oren A."/>
            <person name="Chaudhuri R.R."/>
            <person name="La Ragione R."/>
            <person name="Hildebrand F."/>
            <person name="Pallen M.J."/>
        </authorList>
    </citation>
    <scope>NUCLEOTIDE SEQUENCE</scope>
    <source>
        <strain evidence="15">CHK184-20233</strain>
    </source>
</reference>
<evidence type="ECO:0000313" key="15">
    <source>
        <dbReference type="EMBL" id="HIR58726.1"/>
    </source>
</evidence>
<dbReference type="EMBL" id="DVHC01000017">
    <property type="protein sequence ID" value="HIR58726.1"/>
    <property type="molecule type" value="Genomic_DNA"/>
</dbReference>
<keyword evidence="6 13" id="KW-0963">Cytoplasm</keyword>
<dbReference type="InterPro" id="IPR008145">
    <property type="entry name" value="GK/Ca_channel_bsu"/>
</dbReference>